<feature type="transmembrane region" description="Helical" evidence="6">
    <location>
        <begin position="420"/>
        <end position="439"/>
    </location>
</feature>
<dbReference type="Pfam" id="PF13520">
    <property type="entry name" value="AA_permease_2"/>
    <property type="match status" value="1"/>
</dbReference>
<evidence type="ECO:0000256" key="4">
    <source>
        <dbReference type="ARBA" id="ARBA00022989"/>
    </source>
</evidence>
<dbReference type="RefSeq" id="WP_323295519.1">
    <property type="nucleotide sequence ID" value="NZ_JAYFUM010000005.1"/>
</dbReference>
<feature type="transmembrane region" description="Helical" evidence="6">
    <location>
        <begin position="389"/>
        <end position="414"/>
    </location>
</feature>
<evidence type="ECO:0000256" key="2">
    <source>
        <dbReference type="ARBA" id="ARBA00022475"/>
    </source>
</evidence>
<dbReference type="InterPro" id="IPR004757">
    <property type="entry name" value="EtNH_permease"/>
</dbReference>
<gene>
    <name evidence="7" type="primary">eat</name>
    <name evidence="7" type="ORF">VB248_04375</name>
</gene>
<evidence type="ECO:0000313" key="8">
    <source>
        <dbReference type="Proteomes" id="UP001302949"/>
    </source>
</evidence>
<dbReference type="PIRSF" id="PIRSF006060">
    <property type="entry name" value="AA_transporter"/>
    <property type="match status" value="1"/>
</dbReference>
<dbReference type="InterPro" id="IPR002293">
    <property type="entry name" value="AA/rel_permease1"/>
</dbReference>
<keyword evidence="4 6" id="KW-1133">Transmembrane helix</keyword>
<evidence type="ECO:0000256" key="5">
    <source>
        <dbReference type="ARBA" id="ARBA00023136"/>
    </source>
</evidence>
<feature type="transmembrane region" description="Helical" evidence="6">
    <location>
        <begin position="127"/>
        <end position="152"/>
    </location>
</feature>
<reference evidence="7 8" key="1">
    <citation type="submission" date="2023-12" db="EMBL/GenBank/DDBJ databases">
        <title>Novel species of the genus Arcicella isolated from rivers.</title>
        <authorList>
            <person name="Lu H."/>
        </authorList>
    </citation>
    <scope>NUCLEOTIDE SEQUENCE [LARGE SCALE GENOMIC DNA]</scope>
    <source>
        <strain evidence="7 8">KCTC 23307</strain>
    </source>
</reference>
<organism evidence="7 8">
    <name type="scientific">Arcicella rigui</name>
    <dbReference type="NCBI Taxonomy" id="797020"/>
    <lineage>
        <taxon>Bacteria</taxon>
        <taxon>Pseudomonadati</taxon>
        <taxon>Bacteroidota</taxon>
        <taxon>Cytophagia</taxon>
        <taxon>Cytophagales</taxon>
        <taxon>Flectobacillaceae</taxon>
        <taxon>Arcicella</taxon>
    </lineage>
</organism>
<accession>A0ABU5Q6B3</accession>
<evidence type="ECO:0000313" key="7">
    <source>
        <dbReference type="EMBL" id="MEA5138351.1"/>
    </source>
</evidence>
<feature type="transmembrane region" description="Helical" evidence="6">
    <location>
        <begin position="199"/>
        <end position="221"/>
    </location>
</feature>
<evidence type="ECO:0000256" key="6">
    <source>
        <dbReference type="SAM" id="Phobius"/>
    </source>
</evidence>
<feature type="transmembrane region" description="Helical" evidence="6">
    <location>
        <begin position="21"/>
        <end position="41"/>
    </location>
</feature>
<keyword evidence="5 6" id="KW-0472">Membrane</keyword>
<dbReference type="EMBL" id="JAYFUM010000005">
    <property type="protein sequence ID" value="MEA5138351.1"/>
    <property type="molecule type" value="Genomic_DNA"/>
</dbReference>
<dbReference type="PANTHER" id="PTHR42770:SF7">
    <property type="entry name" value="MEMBRANE PROTEIN"/>
    <property type="match status" value="1"/>
</dbReference>
<feature type="transmembrane region" description="Helical" evidence="6">
    <location>
        <begin position="53"/>
        <end position="73"/>
    </location>
</feature>
<dbReference type="Proteomes" id="UP001302949">
    <property type="component" value="Unassembled WGS sequence"/>
</dbReference>
<keyword evidence="8" id="KW-1185">Reference proteome</keyword>
<keyword evidence="2" id="KW-1003">Cell membrane</keyword>
<feature type="transmembrane region" description="Helical" evidence="6">
    <location>
        <begin position="94"/>
        <end position="121"/>
    </location>
</feature>
<protein>
    <submittedName>
        <fullName evidence="7">Ethanolamine permease</fullName>
    </submittedName>
</protein>
<feature type="transmembrane region" description="Helical" evidence="6">
    <location>
        <begin position="331"/>
        <end position="349"/>
    </location>
</feature>
<dbReference type="Gene3D" id="1.20.1740.10">
    <property type="entry name" value="Amino acid/polyamine transporter I"/>
    <property type="match status" value="1"/>
</dbReference>
<proteinExistence type="predicted"/>
<dbReference type="InterPro" id="IPR050367">
    <property type="entry name" value="APC_superfamily"/>
</dbReference>
<comment type="caution">
    <text evidence="7">The sequence shown here is derived from an EMBL/GenBank/DDBJ whole genome shotgun (WGS) entry which is preliminary data.</text>
</comment>
<keyword evidence="3 6" id="KW-0812">Transmembrane</keyword>
<feature type="transmembrane region" description="Helical" evidence="6">
    <location>
        <begin position="355"/>
        <end position="377"/>
    </location>
</feature>
<feature type="transmembrane region" description="Helical" evidence="6">
    <location>
        <begin position="159"/>
        <end position="179"/>
    </location>
</feature>
<evidence type="ECO:0000256" key="3">
    <source>
        <dbReference type="ARBA" id="ARBA00022692"/>
    </source>
</evidence>
<dbReference type="NCBIfam" id="TIGR00908">
    <property type="entry name" value="2A0305"/>
    <property type="match status" value="1"/>
</dbReference>
<evidence type="ECO:0000256" key="1">
    <source>
        <dbReference type="ARBA" id="ARBA00004651"/>
    </source>
</evidence>
<feature type="transmembrane region" description="Helical" evidence="6">
    <location>
        <begin position="285"/>
        <end position="305"/>
    </location>
</feature>
<feature type="transmembrane region" description="Helical" evidence="6">
    <location>
        <begin position="233"/>
        <end position="255"/>
    </location>
</feature>
<name>A0ABU5Q6B3_9BACT</name>
<sequence length="445" mass="48322">MPTTDSHHPIAENHQPTLKKVINTTQLWAIAVGLVISGEYFGWNYGWASSGTIGFLIATLLVTVMYITFIFSYTELTTSIPHAGGAFDYANRAFGHVGGFIAGFATLVDFLLAPPAIAYALGSYVHFLHPLIPVIPTAVAMYVIFIGINIFGIKESARFSLFVTILSVAELLIYIAVIVPYFKTENFVANNPPISTNSIFAGIPFAIWFFVAIEGVAMVAEEVKEPRTTIPKAYISSIITLVVLALGVMVLSGGVGDWRTLSTIDYPLPETLSMALGKNNSLSKIFASLGLFGLIASFHCNTISYSRQLFALARAGYLPAFLASVNKKYQTPHWALIVGGLVGTLAILTGTTDKIIIMSVLGAVVMYGTSMVSLLVLRKKEPLLDRPYLAPFYPYFPIIALLLSFVCMCAIVYYNVGLSLLFFGSMLVCLVGFLLIFGVKAPQKI</sequence>
<dbReference type="PANTHER" id="PTHR42770">
    <property type="entry name" value="AMINO ACID TRANSPORTER-RELATED"/>
    <property type="match status" value="1"/>
</dbReference>
<comment type="subcellular location">
    <subcellularLocation>
        <location evidence="1">Cell membrane</location>
        <topology evidence="1">Multi-pass membrane protein</topology>
    </subcellularLocation>
</comment>